<feature type="transmembrane region" description="Helical" evidence="1">
    <location>
        <begin position="6"/>
        <end position="23"/>
    </location>
</feature>
<dbReference type="AlphaFoldDB" id="A0A935C8Y6"/>
<dbReference type="Proteomes" id="UP000611723">
    <property type="component" value="Unassembled WGS sequence"/>
</dbReference>
<feature type="transmembrane region" description="Helical" evidence="1">
    <location>
        <begin position="30"/>
        <end position="51"/>
    </location>
</feature>
<feature type="transmembrane region" description="Helical" evidence="1">
    <location>
        <begin position="91"/>
        <end position="108"/>
    </location>
</feature>
<dbReference type="RefSeq" id="WP_201431547.1">
    <property type="nucleotide sequence ID" value="NZ_JAEQBW010000005.1"/>
</dbReference>
<feature type="transmembrane region" description="Helical" evidence="1">
    <location>
        <begin position="120"/>
        <end position="141"/>
    </location>
</feature>
<sequence length="143" mass="16345">MIKFSLISFWILCGTILFGYKVTFKSIFKVIIGAEFVWLLPSLLLIIWFGIFDTNYSFNDIQYFAPLSLLSLFEATTIESWLIFPLKSLNLFEALYLLILALGIKKILKMDYDSALSFTLPVYGSALIVWILFITFLSINLGG</sequence>
<keyword evidence="1" id="KW-1133">Transmembrane helix</keyword>
<keyword evidence="1" id="KW-0812">Transmembrane</keyword>
<protein>
    <submittedName>
        <fullName evidence="2">Uncharacterized protein</fullName>
    </submittedName>
</protein>
<comment type="caution">
    <text evidence="2">The sequence shown here is derived from an EMBL/GenBank/DDBJ whole genome shotgun (WGS) entry which is preliminary data.</text>
</comment>
<keyword evidence="3" id="KW-1185">Reference proteome</keyword>
<evidence type="ECO:0000313" key="3">
    <source>
        <dbReference type="Proteomes" id="UP000611723"/>
    </source>
</evidence>
<evidence type="ECO:0000256" key="1">
    <source>
        <dbReference type="SAM" id="Phobius"/>
    </source>
</evidence>
<name>A0A935C8Y6_9BACT</name>
<gene>
    <name evidence="2" type="ORF">JKA74_12575</name>
</gene>
<reference evidence="2" key="1">
    <citation type="submission" date="2021-01" db="EMBL/GenBank/DDBJ databases">
        <title>Marivirga aurantiaca sp. nov., isolated from intertidal surface sediments.</title>
        <authorList>
            <person name="Zhang M."/>
        </authorList>
    </citation>
    <scope>NUCLEOTIDE SEQUENCE</scope>
    <source>
        <strain evidence="2">S37H4</strain>
    </source>
</reference>
<dbReference type="EMBL" id="JAEQBW010000005">
    <property type="protein sequence ID" value="MBK6265871.1"/>
    <property type="molecule type" value="Genomic_DNA"/>
</dbReference>
<organism evidence="2 3">
    <name type="scientific">Marivirga aurantiaca</name>
    <dbReference type="NCBI Taxonomy" id="2802615"/>
    <lineage>
        <taxon>Bacteria</taxon>
        <taxon>Pseudomonadati</taxon>
        <taxon>Bacteroidota</taxon>
        <taxon>Cytophagia</taxon>
        <taxon>Cytophagales</taxon>
        <taxon>Marivirgaceae</taxon>
        <taxon>Marivirga</taxon>
    </lineage>
</organism>
<accession>A0A935C8Y6</accession>
<proteinExistence type="predicted"/>
<keyword evidence="1" id="KW-0472">Membrane</keyword>
<evidence type="ECO:0000313" key="2">
    <source>
        <dbReference type="EMBL" id="MBK6265871.1"/>
    </source>
</evidence>